<dbReference type="Proteomes" id="UP000001106">
    <property type="component" value="Chromosome"/>
</dbReference>
<dbReference type="HOGENOM" id="CLU_1551839_0_0_2"/>
<dbReference type="eggNOG" id="arCOG05050">
    <property type="taxonomic scope" value="Archaea"/>
</dbReference>
<dbReference type="Gene3D" id="1.10.10.10">
    <property type="entry name" value="Winged helix-like DNA-binding domain superfamily/Winged helix DNA-binding domain"/>
    <property type="match status" value="1"/>
</dbReference>
<dbReference type="EMBL" id="CP000743">
    <property type="protein sequence ID" value="ABR56723.1"/>
    <property type="molecule type" value="Genomic_DNA"/>
</dbReference>
<dbReference type="GeneID" id="5327051"/>
<dbReference type="AlphaFoldDB" id="A6UW51"/>
<reference evidence="1" key="1">
    <citation type="submission" date="2007-06" db="EMBL/GenBank/DDBJ databases">
        <title>Complete sequence of Methanococcus aeolicus Nankai-3.</title>
        <authorList>
            <consortium name="US DOE Joint Genome Institute"/>
            <person name="Copeland A."/>
            <person name="Lucas S."/>
            <person name="Lapidus A."/>
            <person name="Barry K."/>
            <person name="Glavina del Rio T."/>
            <person name="Dalin E."/>
            <person name="Tice H."/>
            <person name="Pitluck S."/>
            <person name="Chain P."/>
            <person name="Malfatti S."/>
            <person name="Shin M."/>
            <person name="Vergez L."/>
            <person name="Schmutz J."/>
            <person name="Larimer F."/>
            <person name="Land M."/>
            <person name="Hauser L."/>
            <person name="Kyrpides N."/>
            <person name="Lykidis A."/>
            <person name="Sieprawska-Lupa M."/>
            <person name="Whitman W.B."/>
            <person name="Richardson P."/>
        </authorList>
    </citation>
    <scope>NUCLEOTIDE SEQUENCE [LARGE SCALE GENOMIC DNA]</scope>
    <source>
        <strain evidence="1">Nankai-3</strain>
    </source>
</reference>
<keyword evidence="2" id="KW-1185">Reference proteome</keyword>
<sequence length="173" mass="19960">MENIINQSIATPIRKLILHFVLIRGTTYPKQITENLKISKGLPSQFLRLCTALNIVKRSRSGHKVLYSITVKGMSILKRLSPEIFDRSFSGLFGSLPKKKYGTKYYPVNRIGLEIKESVDYVGGKQYSFYDSEGDLISNVYRSNEGAWWCTSCQSRACRHINYLKNYYEELKK</sequence>
<gene>
    <name evidence="1" type="ordered locus">Maeo_1146</name>
</gene>
<evidence type="ECO:0000313" key="2">
    <source>
        <dbReference type="Proteomes" id="UP000001106"/>
    </source>
</evidence>
<dbReference type="RefSeq" id="WP_011973855.1">
    <property type="nucleotide sequence ID" value="NC_009635.1"/>
</dbReference>
<dbReference type="SUPFAM" id="SSF46785">
    <property type="entry name" value="Winged helix' DNA-binding domain"/>
    <property type="match status" value="1"/>
</dbReference>
<proteinExistence type="predicted"/>
<name>A6UW51_META3</name>
<dbReference type="OrthoDB" id="60268at2157"/>
<protein>
    <submittedName>
        <fullName evidence="1">Uncharacterized protein</fullName>
    </submittedName>
</protein>
<dbReference type="InterPro" id="IPR036388">
    <property type="entry name" value="WH-like_DNA-bd_sf"/>
</dbReference>
<dbReference type="InterPro" id="IPR036390">
    <property type="entry name" value="WH_DNA-bd_sf"/>
</dbReference>
<organism evidence="1 2">
    <name type="scientific">Methanococcus aeolicus (strain ATCC BAA-1280 / DSM 17508 / OCM 812 / Nankai-3)</name>
    <dbReference type="NCBI Taxonomy" id="419665"/>
    <lineage>
        <taxon>Archaea</taxon>
        <taxon>Methanobacteriati</taxon>
        <taxon>Methanobacteriota</taxon>
        <taxon>Methanomada group</taxon>
        <taxon>Methanococci</taxon>
        <taxon>Methanococcales</taxon>
        <taxon>Methanococcaceae</taxon>
        <taxon>Methanococcus</taxon>
    </lineage>
</organism>
<accession>A6UW51</accession>
<evidence type="ECO:0000313" key="1">
    <source>
        <dbReference type="EMBL" id="ABR56723.1"/>
    </source>
</evidence>
<dbReference type="KEGG" id="mae:Maeo_1146"/>